<dbReference type="EMBL" id="BLPG01000001">
    <property type="protein sequence ID" value="GFJ93369.1"/>
    <property type="molecule type" value="Genomic_DNA"/>
</dbReference>
<evidence type="ECO:0000313" key="1">
    <source>
        <dbReference type="EMBL" id="GFJ93369.1"/>
    </source>
</evidence>
<organism evidence="1 2">
    <name type="scientific">Phytohabitans rumicis</name>
    <dbReference type="NCBI Taxonomy" id="1076125"/>
    <lineage>
        <taxon>Bacteria</taxon>
        <taxon>Bacillati</taxon>
        <taxon>Actinomycetota</taxon>
        <taxon>Actinomycetes</taxon>
        <taxon>Micromonosporales</taxon>
        <taxon>Micromonosporaceae</taxon>
    </lineage>
</organism>
<comment type="caution">
    <text evidence="1">The sequence shown here is derived from an EMBL/GenBank/DDBJ whole genome shotgun (WGS) entry which is preliminary data.</text>
</comment>
<evidence type="ECO:0000313" key="2">
    <source>
        <dbReference type="Proteomes" id="UP000482960"/>
    </source>
</evidence>
<name>A0A6V8LFH7_9ACTN</name>
<keyword evidence="2" id="KW-1185">Reference proteome</keyword>
<proteinExistence type="predicted"/>
<protein>
    <submittedName>
        <fullName evidence="1">Uncharacterized protein</fullName>
    </submittedName>
</protein>
<gene>
    <name evidence="1" type="ORF">Prum_070110</name>
</gene>
<reference evidence="1 2" key="2">
    <citation type="submission" date="2020-03" db="EMBL/GenBank/DDBJ databases">
        <authorList>
            <person name="Ichikawa N."/>
            <person name="Kimura A."/>
            <person name="Kitahashi Y."/>
            <person name="Uohara A."/>
        </authorList>
    </citation>
    <scope>NUCLEOTIDE SEQUENCE [LARGE SCALE GENOMIC DNA]</scope>
    <source>
        <strain evidence="1 2">NBRC 108638</strain>
    </source>
</reference>
<dbReference type="Proteomes" id="UP000482960">
    <property type="component" value="Unassembled WGS sequence"/>
</dbReference>
<sequence length="234" mass="25514">MREPDLDMGPYAEKIQEIALHADLDPETLLHRLSWLTDHAQRHIPDDRALQRAAKGTSINGMLVPAWAQAVRAAFGRIVSELVAARQIQPDAPGLAAALELVDIDLVAQPFTATPSWIPVPILRDWIPAEQWLSETNERLAQYEAGLAGIDTTATDNDPTNRLTLTSGLLDQLATIGIGPIAAVIGADHEFVVGDRGAFAERYLLSTTFDHVQESPPARSSGIVLPLTRHRQFA</sequence>
<dbReference type="AlphaFoldDB" id="A0A6V8LFH7"/>
<dbReference type="RefSeq" id="WP_173080014.1">
    <property type="nucleotide sequence ID" value="NZ_BLPG01000001.1"/>
</dbReference>
<reference evidence="1 2" key="1">
    <citation type="submission" date="2020-03" db="EMBL/GenBank/DDBJ databases">
        <title>Whole genome shotgun sequence of Phytohabitans rumicis NBRC 108638.</title>
        <authorList>
            <person name="Komaki H."/>
            <person name="Tamura T."/>
        </authorList>
    </citation>
    <scope>NUCLEOTIDE SEQUENCE [LARGE SCALE GENOMIC DNA]</scope>
    <source>
        <strain evidence="1 2">NBRC 108638</strain>
    </source>
</reference>
<accession>A0A6V8LFH7</accession>